<evidence type="ECO:0000313" key="3">
    <source>
        <dbReference type="Proteomes" id="UP001163823"/>
    </source>
</evidence>
<evidence type="ECO:0000313" key="2">
    <source>
        <dbReference type="EMBL" id="KAJ7958698.1"/>
    </source>
</evidence>
<dbReference type="Proteomes" id="UP001163823">
    <property type="component" value="Chromosome 8"/>
</dbReference>
<keyword evidence="3" id="KW-1185">Reference proteome</keyword>
<proteinExistence type="predicted"/>
<dbReference type="KEGG" id="qsa:O6P43_019382"/>
<keyword evidence="1" id="KW-0175">Coiled coil</keyword>
<comment type="caution">
    <text evidence="2">The sequence shown here is derived from an EMBL/GenBank/DDBJ whole genome shotgun (WGS) entry which is preliminary data.</text>
</comment>
<evidence type="ECO:0000256" key="1">
    <source>
        <dbReference type="SAM" id="Coils"/>
    </source>
</evidence>
<organism evidence="2 3">
    <name type="scientific">Quillaja saponaria</name>
    <name type="common">Soap bark tree</name>
    <dbReference type="NCBI Taxonomy" id="32244"/>
    <lineage>
        <taxon>Eukaryota</taxon>
        <taxon>Viridiplantae</taxon>
        <taxon>Streptophyta</taxon>
        <taxon>Embryophyta</taxon>
        <taxon>Tracheophyta</taxon>
        <taxon>Spermatophyta</taxon>
        <taxon>Magnoliopsida</taxon>
        <taxon>eudicotyledons</taxon>
        <taxon>Gunneridae</taxon>
        <taxon>Pentapetalae</taxon>
        <taxon>rosids</taxon>
        <taxon>fabids</taxon>
        <taxon>Fabales</taxon>
        <taxon>Quillajaceae</taxon>
        <taxon>Quillaja</taxon>
    </lineage>
</organism>
<sequence>MAVSASGSDAQLLPPPETENQLSSIVYDLSNEVQGAMENMLKMINEINQNSAAITQEMGKSKESALERKRVLEEEKEHFQKAAYTVLDMLTNRD</sequence>
<name>A0AAD7LIJ0_QUISA</name>
<dbReference type="PANTHER" id="PTHR36800">
    <property type="entry name" value="POLYAMINE-MODULATED FACTOR 1-BINDING PROTEIN"/>
    <property type="match status" value="1"/>
</dbReference>
<dbReference type="EMBL" id="JARAOO010000008">
    <property type="protein sequence ID" value="KAJ7958698.1"/>
    <property type="molecule type" value="Genomic_DNA"/>
</dbReference>
<dbReference type="PANTHER" id="PTHR36800:SF1">
    <property type="entry name" value="POLYAMINE-MODULATED FACTOR 1-BINDING PROTEIN"/>
    <property type="match status" value="1"/>
</dbReference>
<gene>
    <name evidence="2" type="ORF">O6P43_019382</name>
</gene>
<accession>A0AAD7LIJ0</accession>
<protein>
    <submittedName>
        <fullName evidence="2">Polyamine-modulated factor 1-binding protein</fullName>
    </submittedName>
</protein>
<feature type="coiled-coil region" evidence="1">
    <location>
        <begin position="37"/>
        <end position="82"/>
    </location>
</feature>
<dbReference type="AlphaFoldDB" id="A0AAD7LIJ0"/>
<reference evidence="2" key="1">
    <citation type="journal article" date="2023" name="Science">
        <title>Elucidation of the pathway for biosynthesis of saponin adjuvants from the soapbark tree.</title>
        <authorList>
            <person name="Reed J."/>
            <person name="Orme A."/>
            <person name="El-Demerdash A."/>
            <person name="Owen C."/>
            <person name="Martin L.B.B."/>
            <person name="Misra R.C."/>
            <person name="Kikuchi S."/>
            <person name="Rejzek M."/>
            <person name="Martin A.C."/>
            <person name="Harkess A."/>
            <person name="Leebens-Mack J."/>
            <person name="Louveau T."/>
            <person name="Stephenson M.J."/>
            <person name="Osbourn A."/>
        </authorList>
    </citation>
    <scope>NUCLEOTIDE SEQUENCE</scope>
    <source>
        <strain evidence="2">S10</strain>
    </source>
</reference>